<dbReference type="RefSeq" id="XP_059605643.1">
    <property type="nucleotide sequence ID" value="XM_059745694.1"/>
</dbReference>
<feature type="domain" description="Helicase ATP-binding" evidence="22">
    <location>
        <begin position="124"/>
        <end position="305"/>
    </location>
</feature>
<dbReference type="GO" id="GO:0004386">
    <property type="term" value="F:helicase activity"/>
    <property type="evidence" value="ECO:0007669"/>
    <property type="project" value="UniProtKB-KW"/>
</dbReference>
<dbReference type="KEGG" id="ang:An18g02950"/>
<dbReference type="SUPFAM" id="SSF69065">
    <property type="entry name" value="RNase III domain-like"/>
    <property type="match status" value="2"/>
</dbReference>
<comment type="cofactor">
    <cofactor evidence="2">
        <name>Mg(2+)</name>
        <dbReference type="ChEBI" id="CHEBI:18420"/>
    </cofactor>
</comment>
<dbReference type="PROSITE" id="PS00517">
    <property type="entry name" value="RNASE_3_1"/>
    <property type="match status" value="1"/>
</dbReference>
<dbReference type="FunFam" id="3.40.50.300:FF:001988">
    <property type="entry name" value="Dicer-like protein 1"/>
    <property type="match status" value="1"/>
</dbReference>
<evidence type="ECO:0000259" key="24">
    <source>
        <dbReference type="PROSITE" id="PS51327"/>
    </source>
</evidence>
<dbReference type="FunFam" id="1.10.1520.10:FF:000015">
    <property type="entry name" value="Dicer-like protein 1"/>
    <property type="match status" value="1"/>
</dbReference>
<evidence type="ECO:0000256" key="12">
    <source>
        <dbReference type="ARBA" id="ARBA00022842"/>
    </source>
</evidence>
<dbReference type="InterPro" id="IPR000999">
    <property type="entry name" value="RNase_III_dom"/>
</dbReference>
<gene>
    <name evidence="25" type="ORF">An18g02950</name>
</gene>
<evidence type="ECO:0000259" key="20">
    <source>
        <dbReference type="PROSITE" id="PS50142"/>
    </source>
</evidence>
<evidence type="ECO:0000256" key="17">
    <source>
        <dbReference type="ARBA" id="ARBA00035116"/>
    </source>
</evidence>
<dbReference type="GeneID" id="4989857"/>
<keyword evidence="11" id="KW-0067">ATP-binding</keyword>
<dbReference type="Gene3D" id="1.10.1520.10">
    <property type="entry name" value="Ribonuclease III domain"/>
    <property type="match status" value="2"/>
</dbReference>
<evidence type="ECO:0000256" key="7">
    <source>
        <dbReference type="ARBA" id="ARBA00022741"/>
    </source>
</evidence>
<dbReference type="InterPro" id="IPR003100">
    <property type="entry name" value="PAZ_dom"/>
</dbReference>
<feature type="domain" description="RNase III" evidence="20">
    <location>
        <begin position="1233"/>
        <end position="1400"/>
    </location>
</feature>
<evidence type="ECO:0000259" key="21">
    <source>
        <dbReference type="PROSITE" id="PS50821"/>
    </source>
</evidence>
<evidence type="ECO:0000256" key="4">
    <source>
        <dbReference type="ARBA" id="ARBA00022721"/>
    </source>
</evidence>
<dbReference type="GO" id="GO:0005634">
    <property type="term" value="C:nucleus"/>
    <property type="evidence" value="ECO:0007669"/>
    <property type="project" value="TreeGrafter"/>
</dbReference>
<keyword evidence="5" id="KW-0479">Metal-binding</keyword>
<dbReference type="Pfam" id="PF03368">
    <property type="entry name" value="Dicer_dimer"/>
    <property type="match status" value="1"/>
</dbReference>
<evidence type="ECO:0000256" key="6">
    <source>
        <dbReference type="ARBA" id="ARBA00022737"/>
    </source>
</evidence>
<dbReference type="PROSITE" id="PS51327">
    <property type="entry name" value="DICER_DSRBF"/>
    <property type="match status" value="1"/>
</dbReference>
<keyword evidence="6" id="KW-0677">Repeat</keyword>
<dbReference type="Pfam" id="PF24995">
    <property type="entry name" value="DSRM_2"/>
    <property type="match status" value="1"/>
</dbReference>
<reference evidence="25" key="1">
    <citation type="submission" date="2025-02" db="EMBL/GenBank/DDBJ databases">
        <authorList>
            <consortium name="NCBI Genome Project"/>
        </authorList>
    </citation>
    <scope>NUCLEOTIDE SEQUENCE</scope>
</reference>
<dbReference type="InterPro" id="IPR001650">
    <property type="entry name" value="Helicase_C-like"/>
</dbReference>
<dbReference type="GO" id="GO:0050688">
    <property type="term" value="P:regulation of defense response to virus"/>
    <property type="evidence" value="ECO:0007669"/>
    <property type="project" value="UniProtKB-KW"/>
</dbReference>
<dbReference type="InterPro" id="IPR036389">
    <property type="entry name" value="RNase_III_sf"/>
</dbReference>
<dbReference type="FunFam" id="3.30.160.380:FF:000004">
    <property type="entry name" value="Dicer-like protein 1"/>
    <property type="match status" value="1"/>
</dbReference>
<dbReference type="InterPro" id="IPR006935">
    <property type="entry name" value="Helicase/UvrB_N"/>
</dbReference>
<dbReference type="GO" id="GO:0046872">
    <property type="term" value="F:metal ion binding"/>
    <property type="evidence" value="ECO:0007669"/>
    <property type="project" value="UniProtKB-KW"/>
</dbReference>
<evidence type="ECO:0000256" key="13">
    <source>
        <dbReference type="ARBA" id="ARBA00022884"/>
    </source>
</evidence>
<dbReference type="GO" id="GO:0004525">
    <property type="term" value="F:ribonuclease III activity"/>
    <property type="evidence" value="ECO:0007669"/>
    <property type="project" value="InterPro"/>
</dbReference>
<comment type="function">
    <text evidence="16">Dicer-like endonuclease involved in cleaving double-stranded RNA in the RNA interference (RNAi) pathway. Produces 21 to 25 bp dsRNAs (siRNAs) which target the selective destruction of homologous RNAs leading to sequence-specific suppression of gene expression, called post-transcriptional gene silencing (PTGS). Part of a broad host defense response against viral infection and transposons.</text>
</comment>
<feature type="domain" description="PAZ" evidence="21">
    <location>
        <begin position="865"/>
        <end position="993"/>
    </location>
</feature>
<accession>A0AAJ8E344</accession>
<evidence type="ECO:0000256" key="2">
    <source>
        <dbReference type="ARBA" id="ARBA00001946"/>
    </source>
</evidence>
<dbReference type="PROSITE" id="PS50821">
    <property type="entry name" value="PAZ"/>
    <property type="match status" value="1"/>
</dbReference>
<evidence type="ECO:0000256" key="14">
    <source>
        <dbReference type="ARBA" id="ARBA00023118"/>
    </source>
</evidence>
<evidence type="ECO:0000256" key="9">
    <source>
        <dbReference type="ARBA" id="ARBA00022806"/>
    </source>
</evidence>
<evidence type="ECO:0000256" key="19">
    <source>
        <dbReference type="SAM" id="MobiDB-lite"/>
    </source>
</evidence>
<evidence type="ECO:0000256" key="10">
    <source>
        <dbReference type="ARBA" id="ARBA00022833"/>
    </source>
</evidence>
<dbReference type="PANTHER" id="PTHR14950">
    <property type="entry name" value="DICER-RELATED"/>
    <property type="match status" value="1"/>
</dbReference>
<feature type="region of interest" description="Disordered" evidence="19">
    <location>
        <begin position="37"/>
        <end position="65"/>
    </location>
</feature>
<dbReference type="Pfam" id="PF00271">
    <property type="entry name" value="Helicase_C"/>
    <property type="match status" value="1"/>
</dbReference>
<dbReference type="FunFam" id="1.10.1520.10:FF:000026">
    <property type="entry name" value="Dicer-like protein 1"/>
    <property type="match status" value="1"/>
</dbReference>
<reference evidence="25" key="2">
    <citation type="submission" date="2025-08" db="UniProtKB">
        <authorList>
            <consortium name="RefSeq"/>
        </authorList>
    </citation>
    <scope>IDENTIFICATION</scope>
</reference>
<dbReference type="SUPFAM" id="SSF52540">
    <property type="entry name" value="P-loop containing nucleoside triphosphate hydrolases"/>
    <property type="match status" value="1"/>
</dbReference>
<feature type="domain" description="RNase III" evidence="20">
    <location>
        <begin position="1016"/>
        <end position="1182"/>
    </location>
</feature>
<evidence type="ECO:0000256" key="15">
    <source>
        <dbReference type="ARBA" id="ARBA00023211"/>
    </source>
</evidence>
<dbReference type="SMART" id="SM00487">
    <property type="entry name" value="DEXDc"/>
    <property type="match status" value="1"/>
</dbReference>
<dbReference type="CDD" id="cd00593">
    <property type="entry name" value="RIBOc"/>
    <property type="match status" value="2"/>
</dbReference>
<dbReference type="InterPro" id="IPR027417">
    <property type="entry name" value="P-loop_NTPase"/>
</dbReference>
<keyword evidence="10" id="KW-0862">Zinc</keyword>
<dbReference type="Gene3D" id="3.40.50.300">
    <property type="entry name" value="P-loop containing nucleotide triphosphate hydrolases"/>
    <property type="match status" value="2"/>
</dbReference>
<keyword evidence="7" id="KW-0547">Nucleotide-binding</keyword>
<keyword evidence="14" id="KW-0051">Antiviral defense</keyword>
<sequence>MPSAHAFDMRITSDIYKPDQHLPMETMKVCAVTMTEDLQEDDGSSDESDNDEREDHSKTGVSQQRITQNAKFKALLAQRADTGPIHDVSVTHDLPDAQLSTAHLVAKQDLGIGTLDPREYQLELFERAKVQNTIAVLDTGSGKTLIAVLLLKHTLEKELNDRMEGKPHRIAFFLVDSVTLAYQQAAVLRNNLDQSVGHFFGAMGTDLWSKSVWDQHFQKNMVIVCTAEILNQCLLNSYIKMSQINILIFDEAHHTKKDHPYARIIRDSYLEEVYSKRPRIFGMTASPIDTKGDIVDEATRLEKLLDSRIATTSNMSLLRQVARRPVERVWSFNKLEQPFATSLYKHLEDRFGDMACLEGIFRFAWQASSELGRWCSDRAWARALADDVLPKLEGSVRKTANSETSSNVPESAYKEILRITEASEIVKSYAFSSPETFGQLSPKVQVLREELARYFGRQTETKCIVFTQKRYTALILAELFQTLNIPFLRPGVLIGVRSGDLAGMNITFRQQFISLVKFRTGEINCLFATSVAEEGLDIPDCNLVVSTCKAVGVRDISIQRMRVWSKEGIWSMSRGYLRSKMLKTLPEDRLLYGFDHDLDTVLQKDEGNRTFRIKSTGAKLTYHSATAILARYASSLQYEKEFSAQVTYVVLPINGAFVCEVILPEKSPIRGLTGSPAMKKSIAKRSAAFDTCLLLRKNKLLDDHFNSIYHRRLPAMRNAKLAITSKRTSQYDMISKPSLWGRKQGMPPKELHGTFITFLPSMQLSHEPAPLLLFTRERLPHFPEFPIFLDDDVETTIITTPLEKQLLLSEKEVDALTVFTLRVFRDVFHKTYDKEPEKMAYWLAPAKVQSSYLPSYDPRQILDWESLTYVRDNDSIPFSTNADPESWVDLFVFDAWDGRCRFFTVGVEHSLTPSSPPPPFVARRRHMNDVMNYCLSLSKNSRAKFLSTCHWDQPVLRAELVRLRRNLLDKMTDTERDVETRCFICIEPLKVSAIPASTAFSCLAFPAIISRIDAYLISLQGCESLNFTVKLDLALEAFTKDSDNTDEHRAQQIHVQRGMGRNYERLEFLGDCFLKMATSIALFTQNPDDDEFDYHVNRMCLICNKNLFNAAVDKEIYKYIRSRGFSRLTDAARHTWYPEGLKLLQGKDHSRKATTESKHALAEKTIADVCEALIGAALLSGGPDHRFDMAVKAVTTLVNSPSHKAERWKDYISFYTIPKYQRRAADGAELYLSRKIEEKLSYRFRYPTLLGSAFTHPSYPSAWAKVPCYQRLEFLGDSLIDMVCVEDLFARFPDRDPQWLTEHKMAMVSNKFLGALAVKLGLHTHLKYFSAPLQSQITQYAEEIQTAEGESEGAVDYWTVTKDPPKVMTPSALRNTANVDGQCLPDMVEAYVGAVFVDSDFNFEVIERFFRDYIKPFFEDMAIYDTFANKHPTTFLHNRLTNEFGCVNYCLKAGEMPSIDGAPAGVLAAVIVHDVVIAEGTATSGRYAKVKASEKALAVLDEISSAEFQRKFRCDCRESGDSARLDIGTAI</sequence>
<dbReference type="SMART" id="SM00535">
    <property type="entry name" value="RIBOc"/>
    <property type="match status" value="2"/>
</dbReference>
<feature type="domain" description="Dicer dsRNA-binding fold" evidence="24">
    <location>
        <begin position="625"/>
        <end position="715"/>
    </location>
</feature>
<dbReference type="InterPro" id="IPR056755">
    <property type="entry name" value="DSRM_2"/>
</dbReference>
<dbReference type="Pfam" id="PF00636">
    <property type="entry name" value="Ribonuclease_3"/>
    <property type="match status" value="2"/>
</dbReference>
<dbReference type="PROSITE" id="PS51192">
    <property type="entry name" value="HELICASE_ATP_BIND_1"/>
    <property type="match status" value="1"/>
</dbReference>
<feature type="compositionally biased region" description="Acidic residues" evidence="19">
    <location>
        <begin position="37"/>
        <end position="52"/>
    </location>
</feature>
<evidence type="ECO:0000256" key="18">
    <source>
        <dbReference type="PROSITE-ProRule" id="PRU00657"/>
    </source>
</evidence>
<dbReference type="CDD" id="cd18034">
    <property type="entry name" value="DEXHc_dicer"/>
    <property type="match status" value="1"/>
</dbReference>
<dbReference type="Pfam" id="PF04851">
    <property type="entry name" value="ResIII"/>
    <property type="match status" value="1"/>
</dbReference>
<dbReference type="GO" id="GO:0003723">
    <property type="term" value="F:RNA binding"/>
    <property type="evidence" value="ECO:0007669"/>
    <property type="project" value="UniProtKB-UniRule"/>
</dbReference>
<evidence type="ECO:0000256" key="16">
    <source>
        <dbReference type="ARBA" id="ARBA00025403"/>
    </source>
</evidence>
<comment type="cofactor">
    <cofactor evidence="1">
        <name>Mn(2+)</name>
        <dbReference type="ChEBI" id="CHEBI:29035"/>
    </cofactor>
</comment>
<evidence type="ECO:0000256" key="3">
    <source>
        <dbReference type="ARBA" id="ARBA00020797"/>
    </source>
</evidence>
<dbReference type="GO" id="GO:0005737">
    <property type="term" value="C:cytoplasm"/>
    <property type="evidence" value="ECO:0007669"/>
    <property type="project" value="TreeGrafter"/>
</dbReference>
<organism evidence="25">
    <name type="scientific">Aspergillus niger</name>
    <dbReference type="NCBI Taxonomy" id="5061"/>
    <lineage>
        <taxon>Eukaryota</taxon>
        <taxon>Fungi</taxon>
        <taxon>Dikarya</taxon>
        <taxon>Ascomycota</taxon>
        <taxon>Pezizomycotina</taxon>
        <taxon>Eurotiomycetes</taxon>
        <taxon>Eurotiomycetidae</taxon>
        <taxon>Eurotiales</taxon>
        <taxon>Aspergillaceae</taxon>
        <taxon>Aspergillus</taxon>
        <taxon>Aspergillus subgen. Circumdati</taxon>
    </lineage>
</organism>
<dbReference type="PROSITE" id="PS50142">
    <property type="entry name" value="RNASE_3_2"/>
    <property type="match status" value="2"/>
</dbReference>
<keyword evidence="4" id="KW-0930">Antiviral protein</keyword>
<dbReference type="GO" id="GO:0051607">
    <property type="term" value="P:defense response to virus"/>
    <property type="evidence" value="ECO:0007669"/>
    <property type="project" value="UniProtKB-KW"/>
</dbReference>
<keyword evidence="9" id="KW-0347">Helicase</keyword>
<feature type="domain" description="Helicase C-terminal" evidence="23">
    <location>
        <begin position="439"/>
        <end position="606"/>
    </location>
</feature>
<proteinExistence type="inferred from homology"/>
<dbReference type="GO" id="GO:0003677">
    <property type="term" value="F:DNA binding"/>
    <property type="evidence" value="ECO:0007669"/>
    <property type="project" value="InterPro"/>
</dbReference>
<name>A0AAJ8E344_ASPNG</name>
<dbReference type="Gene3D" id="3.30.160.380">
    <property type="entry name" value="Dicer dimerisation domain"/>
    <property type="match status" value="1"/>
</dbReference>
<dbReference type="InterPro" id="IPR014001">
    <property type="entry name" value="Helicase_ATP-bd"/>
</dbReference>
<evidence type="ECO:0000256" key="11">
    <source>
        <dbReference type="ARBA" id="ARBA00022840"/>
    </source>
</evidence>
<dbReference type="PANTHER" id="PTHR14950:SF62">
    <property type="entry name" value="DICER-LIKE PROTEIN 1"/>
    <property type="match status" value="1"/>
</dbReference>
<keyword evidence="8" id="KW-0378">Hydrolase</keyword>
<evidence type="ECO:0000259" key="22">
    <source>
        <dbReference type="PROSITE" id="PS51192"/>
    </source>
</evidence>
<dbReference type="GO" id="GO:0005524">
    <property type="term" value="F:ATP binding"/>
    <property type="evidence" value="ECO:0007669"/>
    <property type="project" value="UniProtKB-KW"/>
</dbReference>
<evidence type="ECO:0000259" key="23">
    <source>
        <dbReference type="PROSITE" id="PS51194"/>
    </source>
</evidence>
<evidence type="ECO:0000256" key="1">
    <source>
        <dbReference type="ARBA" id="ARBA00001936"/>
    </source>
</evidence>
<evidence type="ECO:0000256" key="5">
    <source>
        <dbReference type="ARBA" id="ARBA00022723"/>
    </source>
</evidence>
<keyword evidence="15" id="KW-0464">Manganese</keyword>
<evidence type="ECO:0000256" key="8">
    <source>
        <dbReference type="ARBA" id="ARBA00022801"/>
    </source>
</evidence>
<comment type="similarity">
    <text evidence="17 18">Belongs to the helicase family. Dicer subfamily.</text>
</comment>
<protein>
    <recommendedName>
        <fullName evidence="3">Dicer-like protein 1</fullName>
    </recommendedName>
</protein>
<dbReference type="InterPro" id="IPR038248">
    <property type="entry name" value="Dicer_dimer_sf"/>
</dbReference>
<dbReference type="PROSITE" id="PS51194">
    <property type="entry name" value="HELICASE_CTER"/>
    <property type="match status" value="1"/>
</dbReference>
<keyword evidence="12" id="KW-0460">Magnesium</keyword>
<keyword evidence="13 18" id="KW-0694">RNA-binding</keyword>
<dbReference type="GO" id="GO:0030422">
    <property type="term" value="P:siRNA processing"/>
    <property type="evidence" value="ECO:0007669"/>
    <property type="project" value="TreeGrafter"/>
</dbReference>
<evidence type="ECO:0000313" key="25">
    <source>
        <dbReference type="RefSeq" id="XP_059605643.1"/>
    </source>
</evidence>
<dbReference type="InterPro" id="IPR005034">
    <property type="entry name" value="Dicer_dimerisation"/>
</dbReference>